<accession>A0A8H6W5V1</accession>
<dbReference type="Proteomes" id="UP000636479">
    <property type="component" value="Unassembled WGS sequence"/>
</dbReference>
<evidence type="ECO:0000256" key="1">
    <source>
        <dbReference type="SAM" id="MobiDB-lite"/>
    </source>
</evidence>
<comment type="caution">
    <text evidence="2">The sequence shown here is derived from an EMBL/GenBank/DDBJ whole genome shotgun (WGS) entry which is preliminary data.</text>
</comment>
<proteinExistence type="predicted"/>
<evidence type="ECO:0000313" key="2">
    <source>
        <dbReference type="EMBL" id="KAF7306914.1"/>
    </source>
</evidence>
<gene>
    <name evidence="2" type="ORF">MIND_00483900</name>
</gene>
<keyword evidence="3" id="KW-1185">Reference proteome</keyword>
<feature type="compositionally biased region" description="Basic and acidic residues" evidence="1">
    <location>
        <begin position="65"/>
        <end position="76"/>
    </location>
</feature>
<name>A0A8H6W5V1_9AGAR</name>
<organism evidence="2 3">
    <name type="scientific">Mycena indigotica</name>
    <dbReference type="NCBI Taxonomy" id="2126181"/>
    <lineage>
        <taxon>Eukaryota</taxon>
        <taxon>Fungi</taxon>
        <taxon>Dikarya</taxon>
        <taxon>Basidiomycota</taxon>
        <taxon>Agaricomycotina</taxon>
        <taxon>Agaricomycetes</taxon>
        <taxon>Agaricomycetidae</taxon>
        <taxon>Agaricales</taxon>
        <taxon>Marasmiineae</taxon>
        <taxon>Mycenaceae</taxon>
        <taxon>Mycena</taxon>
    </lineage>
</organism>
<feature type="region of interest" description="Disordered" evidence="1">
    <location>
        <begin position="42"/>
        <end position="144"/>
    </location>
</feature>
<reference evidence="2" key="1">
    <citation type="submission" date="2020-05" db="EMBL/GenBank/DDBJ databases">
        <title>Mycena genomes resolve the evolution of fungal bioluminescence.</title>
        <authorList>
            <person name="Tsai I.J."/>
        </authorList>
    </citation>
    <scope>NUCLEOTIDE SEQUENCE</scope>
    <source>
        <strain evidence="2">171206Taipei</strain>
    </source>
</reference>
<dbReference type="EMBL" id="JACAZF010000004">
    <property type="protein sequence ID" value="KAF7306914.1"/>
    <property type="molecule type" value="Genomic_DNA"/>
</dbReference>
<protein>
    <submittedName>
        <fullName evidence="2">Uncharacterized protein</fullName>
    </submittedName>
</protein>
<dbReference type="OrthoDB" id="3255427at2759"/>
<dbReference type="GeneID" id="59344157"/>
<feature type="compositionally biased region" description="Low complexity" evidence="1">
    <location>
        <begin position="88"/>
        <end position="99"/>
    </location>
</feature>
<dbReference type="RefSeq" id="XP_037221933.1">
    <property type="nucleotide sequence ID" value="XM_037361641.1"/>
</dbReference>
<evidence type="ECO:0000313" key="3">
    <source>
        <dbReference type="Proteomes" id="UP000636479"/>
    </source>
</evidence>
<sequence>MAYTPYYNYAPQQQLYGPGPLSHPSSYHPIYAPNATPIYPPTAYSSTPHPAPTPFIPPSSFVEPIPEKPVKPESKNRPKHSHRAATTPLPLKSALKKPPGATPAPSAPIPLSESTGDRPRKHSKHRQEKATTRAPPPAAATTTIDPSDAAVSYHMFVTFKGDSELLLENTLDNARKDIEEVLRLWKHGLESSQYRASDWTIRFKNGPWNMAGPDVADAWGLVVSLFTLFARRGFSFVASTKTTTTQPRLIFQATTIDYKAHFFLAYMSRNGRRATLINPPAHIMSGFGAKLQACVDHVDVSYDSDLVISEIKREIGGTGVKPSFFLMKIMKIIMDFGYELKATVPMARGGPLGMGSRRELLVFKGSSGE</sequence>
<dbReference type="AlphaFoldDB" id="A0A8H6W5V1"/>